<feature type="compositionally biased region" description="Acidic residues" evidence="1">
    <location>
        <begin position="102"/>
        <end position="112"/>
    </location>
</feature>
<dbReference type="Proteomes" id="UP001634007">
    <property type="component" value="Unassembled WGS sequence"/>
</dbReference>
<feature type="region of interest" description="Disordered" evidence="1">
    <location>
        <begin position="1"/>
        <end position="34"/>
    </location>
</feature>
<feature type="region of interest" description="Disordered" evidence="1">
    <location>
        <begin position="52"/>
        <end position="196"/>
    </location>
</feature>
<dbReference type="EMBL" id="JBJKBG010000008">
    <property type="protein sequence ID" value="KAL3727596.1"/>
    <property type="molecule type" value="Genomic_DNA"/>
</dbReference>
<feature type="compositionally biased region" description="Basic and acidic residues" evidence="1">
    <location>
        <begin position="166"/>
        <end position="183"/>
    </location>
</feature>
<reference evidence="2 3" key="1">
    <citation type="submission" date="2024-11" db="EMBL/GenBank/DDBJ databases">
        <title>Chromosome-level genome assembly of Eucalyptus globulus Labill. provides insights into its genome evolution.</title>
        <authorList>
            <person name="Li X."/>
        </authorList>
    </citation>
    <scope>NUCLEOTIDE SEQUENCE [LARGE SCALE GENOMIC DNA]</scope>
    <source>
        <strain evidence="2">CL2024</strain>
        <tissue evidence="2">Fresh tender leaves</tissue>
    </source>
</reference>
<evidence type="ECO:0000313" key="3">
    <source>
        <dbReference type="Proteomes" id="UP001634007"/>
    </source>
</evidence>
<feature type="compositionally biased region" description="Basic and acidic residues" evidence="1">
    <location>
        <begin position="134"/>
        <end position="145"/>
    </location>
</feature>
<proteinExistence type="predicted"/>
<evidence type="ECO:0000313" key="2">
    <source>
        <dbReference type="EMBL" id="KAL3727596.1"/>
    </source>
</evidence>
<keyword evidence="3" id="KW-1185">Reference proteome</keyword>
<comment type="caution">
    <text evidence="2">The sequence shown here is derived from an EMBL/GenBank/DDBJ whole genome shotgun (WGS) entry which is preliminary data.</text>
</comment>
<evidence type="ECO:0000256" key="1">
    <source>
        <dbReference type="SAM" id="MobiDB-lite"/>
    </source>
</evidence>
<dbReference type="AlphaFoldDB" id="A0ABD3JP34"/>
<organism evidence="2 3">
    <name type="scientific">Eucalyptus globulus</name>
    <name type="common">Tasmanian blue gum</name>
    <dbReference type="NCBI Taxonomy" id="34317"/>
    <lineage>
        <taxon>Eukaryota</taxon>
        <taxon>Viridiplantae</taxon>
        <taxon>Streptophyta</taxon>
        <taxon>Embryophyta</taxon>
        <taxon>Tracheophyta</taxon>
        <taxon>Spermatophyta</taxon>
        <taxon>Magnoliopsida</taxon>
        <taxon>eudicotyledons</taxon>
        <taxon>Gunneridae</taxon>
        <taxon>Pentapetalae</taxon>
        <taxon>rosids</taxon>
        <taxon>malvids</taxon>
        <taxon>Myrtales</taxon>
        <taxon>Myrtaceae</taxon>
        <taxon>Myrtoideae</taxon>
        <taxon>Eucalypteae</taxon>
        <taxon>Eucalyptus</taxon>
    </lineage>
</organism>
<accession>A0ABD3JP34</accession>
<sequence>MNRRLENAAEPASSRGGVHSSGAIESTSRRVPRAGRSVLLRSEVFWLLRVLRGGRKNEDTGTAADVKDITEHPGPKQEEENKGEETKAEDEDKEEEKHVEEEKEIEPEQELEPEMKPVVEEEEAEPGRFISCDSPDHYFSPRRDEEALEGNASEGLSSEYNSPWHEPVKEGEYSKVSCGREESNWTGKGRGMEEGN</sequence>
<protein>
    <submittedName>
        <fullName evidence="2">Uncharacterized protein</fullName>
    </submittedName>
</protein>
<gene>
    <name evidence="2" type="ORF">ACJRO7_032349</name>
</gene>
<name>A0ABD3JP34_EUCGL</name>
<feature type="compositionally biased region" description="Basic and acidic residues" evidence="1">
    <location>
        <begin position="55"/>
        <end position="86"/>
    </location>
</feature>